<protein>
    <submittedName>
        <fullName evidence="1">Uncharacterized protein</fullName>
    </submittedName>
</protein>
<dbReference type="AlphaFoldDB" id="A0A7W9BBG2"/>
<evidence type="ECO:0000313" key="2">
    <source>
        <dbReference type="Proteomes" id="UP000546200"/>
    </source>
</evidence>
<dbReference type="EMBL" id="JACIJK010000002">
    <property type="protein sequence ID" value="MBB5714132.1"/>
    <property type="molecule type" value="Genomic_DNA"/>
</dbReference>
<sequence length="31" mass="3635">MMRLRPKLGSVEEEPKDKLRTMVVQHLTKAI</sequence>
<name>A0A7W9BBG2_9SPHN</name>
<comment type="caution">
    <text evidence="1">The sequence shown here is derived from an EMBL/GenBank/DDBJ whole genome shotgun (WGS) entry which is preliminary data.</text>
</comment>
<accession>A0A7W9BBG2</accession>
<gene>
    <name evidence="1" type="ORF">FHS94_000955</name>
</gene>
<keyword evidence="2" id="KW-1185">Reference proteome</keyword>
<proteinExistence type="predicted"/>
<dbReference type="Proteomes" id="UP000546200">
    <property type="component" value="Unassembled WGS sequence"/>
</dbReference>
<organism evidence="1 2">
    <name type="scientific">Sphingomonas aerophila</name>
    <dbReference type="NCBI Taxonomy" id="1344948"/>
    <lineage>
        <taxon>Bacteria</taxon>
        <taxon>Pseudomonadati</taxon>
        <taxon>Pseudomonadota</taxon>
        <taxon>Alphaproteobacteria</taxon>
        <taxon>Sphingomonadales</taxon>
        <taxon>Sphingomonadaceae</taxon>
        <taxon>Sphingomonas</taxon>
    </lineage>
</organism>
<evidence type="ECO:0000313" key="1">
    <source>
        <dbReference type="EMBL" id="MBB5714132.1"/>
    </source>
</evidence>
<reference evidence="1 2" key="1">
    <citation type="submission" date="2020-08" db="EMBL/GenBank/DDBJ databases">
        <title>Genomic Encyclopedia of Type Strains, Phase IV (KMG-IV): sequencing the most valuable type-strain genomes for metagenomic binning, comparative biology and taxonomic classification.</title>
        <authorList>
            <person name="Goeker M."/>
        </authorList>
    </citation>
    <scope>NUCLEOTIDE SEQUENCE [LARGE SCALE GENOMIC DNA]</scope>
    <source>
        <strain evidence="1 2">DSM 100044</strain>
    </source>
</reference>